<evidence type="ECO:0000313" key="1">
    <source>
        <dbReference type="EMBL" id="KAK3590047.1"/>
    </source>
</evidence>
<comment type="caution">
    <text evidence="1">The sequence shown here is derived from an EMBL/GenBank/DDBJ whole genome shotgun (WGS) entry which is preliminary data.</text>
</comment>
<reference evidence="1" key="1">
    <citation type="journal article" date="2021" name="Genome Biol. Evol.">
        <title>A High-Quality Reference Genome for a Parasitic Bivalve with Doubly Uniparental Inheritance (Bivalvia: Unionida).</title>
        <authorList>
            <person name="Smith C.H."/>
        </authorList>
    </citation>
    <scope>NUCLEOTIDE SEQUENCE</scope>
    <source>
        <strain evidence="1">CHS0354</strain>
    </source>
</reference>
<reference evidence="1" key="3">
    <citation type="submission" date="2023-05" db="EMBL/GenBank/DDBJ databases">
        <authorList>
            <person name="Smith C.H."/>
        </authorList>
    </citation>
    <scope>NUCLEOTIDE SEQUENCE</scope>
    <source>
        <strain evidence="1">CHS0354</strain>
        <tissue evidence="1">Mantle</tissue>
    </source>
</reference>
<evidence type="ECO:0000313" key="2">
    <source>
        <dbReference type="Proteomes" id="UP001195483"/>
    </source>
</evidence>
<gene>
    <name evidence="1" type="ORF">CHS0354_041073</name>
</gene>
<organism evidence="1 2">
    <name type="scientific">Potamilus streckersoni</name>
    <dbReference type="NCBI Taxonomy" id="2493646"/>
    <lineage>
        <taxon>Eukaryota</taxon>
        <taxon>Metazoa</taxon>
        <taxon>Spiralia</taxon>
        <taxon>Lophotrochozoa</taxon>
        <taxon>Mollusca</taxon>
        <taxon>Bivalvia</taxon>
        <taxon>Autobranchia</taxon>
        <taxon>Heteroconchia</taxon>
        <taxon>Palaeoheterodonta</taxon>
        <taxon>Unionida</taxon>
        <taxon>Unionoidea</taxon>
        <taxon>Unionidae</taxon>
        <taxon>Ambleminae</taxon>
        <taxon>Lampsilini</taxon>
        <taxon>Potamilus</taxon>
    </lineage>
</organism>
<reference evidence="1" key="2">
    <citation type="journal article" date="2021" name="Genome Biol. Evol.">
        <title>Developing a high-quality reference genome for a parasitic bivalve with doubly uniparental inheritance (Bivalvia: Unionida).</title>
        <authorList>
            <person name="Smith C.H."/>
        </authorList>
    </citation>
    <scope>NUCLEOTIDE SEQUENCE</scope>
    <source>
        <strain evidence="1">CHS0354</strain>
        <tissue evidence="1">Mantle</tissue>
    </source>
</reference>
<dbReference type="AlphaFoldDB" id="A0AAE0SDG5"/>
<proteinExistence type="predicted"/>
<dbReference type="Proteomes" id="UP001195483">
    <property type="component" value="Unassembled WGS sequence"/>
</dbReference>
<keyword evidence="2" id="KW-1185">Reference proteome</keyword>
<dbReference type="EMBL" id="JAEAOA010002345">
    <property type="protein sequence ID" value="KAK3590047.1"/>
    <property type="molecule type" value="Genomic_DNA"/>
</dbReference>
<accession>A0AAE0SDG5</accession>
<protein>
    <submittedName>
        <fullName evidence="1">Uncharacterized protein</fullName>
    </submittedName>
</protein>
<name>A0AAE0SDG5_9BIVA</name>
<sequence>MDSIYQSFRTHPSNTAGLDIRLFLSGIVVACDSAAAKWSHNSGDSFSDGIDFASWQRLQKQQYNFKYDIAMGISGKMKFDDLGKCIIWSAKRELLMILNCLKGKIGRVLEGLLPYLYHG</sequence>